<feature type="chain" id="PRO_5025640574" description="Ig-like domain-containing protein" evidence="5">
    <location>
        <begin position="22"/>
        <end position="291"/>
    </location>
</feature>
<dbReference type="InterPro" id="IPR003598">
    <property type="entry name" value="Ig_sub2"/>
</dbReference>
<dbReference type="CDD" id="cd00096">
    <property type="entry name" value="Ig"/>
    <property type="match status" value="1"/>
</dbReference>
<dbReference type="Gene3D" id="2.60.40.10">
    <property type="entry name" value="Immunoglobulins"/>
    <property type="match status" value="2"/>
</dbReference>
<dbReference type="InterPro" id="IPR013783">
    <property type="entry name" value="Ig-like_fold"/>
</dbReference>
<dbReference type="SMART" id="SM00408">
    <property type="entry name" value="IGc2"/>
    <property type="match status" value="2"/>
</dbReference>
<evidence type="ECO:0000259" key="6">
    <source>
        <dbReference type="PROSITE" id="PS50835"/>
    </source>
</evidence>
<dbReference type="AlphaFoldDB" id="H2SHA3"/>
<dbReference type="InterPro" id="IPR052598">
    <property type="entry name" value="IgSF_CEA-related"/>
</dbReference>
<dbReference type="Proteomes" id="UP000005226">
    <property type="component" value="Chromosome 7"/>
</dbReference>
<dbReference type="InterPro" id="IPR007110">
    <property type="entry name" value="Ig-like_dom"/>
</dbReference>
<reference evidence="7" key="3">
    <citation type="submission" date="2025-09" db="UniProtKB">
        <authorList>
            <consortium name="Ensembl"/>
        </authorList>
    </citation>
    <scope>IDENTIFICATION</scope>
</reference>
<evidence type="ECO:0000313" key="7">
    <source>
        <dbReference type="Ensembl" id="ENSTRUP00000011785.3"/>
    </source>
</evidence>
<feature type="domain" description="Ig-like" evidence="6">
    <location>
        <begin position="199"/>
        <end position="282"/>
    </location>
</feature>
<keyword evidence="3" id="KW-0325">Glycoprotein</keyword>
<dbReference type="InterPro" id="IPR013106">
    <property type="entry name" value="Ig_V-set"/>
</dbReference>
<dbReference type="Pfam" id="PF13927">
    <property type="entry name" value="Ig_3"/>
    <property type="match status" value="1"/>
</dbReference>
<keyword evidence="4" id="KW-0393">Immunoglobulin domain</keyword>
<evidence type="ECO:0000256" key="1">
    <source>
        <dbReference type="ARBA" id="ARBA00022729"/>
    </source>
</evidence>
<organism evidence="7 8">
    <name type="scientific">Takifugu rubripes</name>
    <name type="common">Japanese pufferfish</name>
    <name type="synonym">Fugu rubripes</name>
    <dbReference type="NCBI Taxonomy" id="31033"/>
    <lineage>
        <taxon>Eukaryota</taxon>
        <taxon>Metazoa</taxon>
        <taxon>Chordata</taxon>
        <taxon>Craniata</taxon>
        <taxon>Vertebrata</taxon>
        <taxon>Euteleostomi</taxon>
        <taxon>Actinopterygii</taxon>
        <taxon>Neopterygii</taxon>
        <taxon>Teleostei</taxon>
        <taxon>Neoteleostei</taxon>
        <taxon>Acanthomorphata</taxon>
        <taxon>Eupercaria</taxon>
        <taxon>Tetraodontiformes</taxon>
        <taxon>Tetradontoidea</taxon>
        <taxon>Tetraodontidae</taxon>
        <taxon>Takifugu</taxon>
    </lineage>
</organism>
<keyword evidence="8" id="KW-1185">Reference proteome</keyword>
<dbReference type="Ensembl" id="ENSTRUT00000011845.3">
    <property type="protein sequence ID" value="ENSTRUP00000011785.3"/>
    <property type="gene ID" value="ENSTRUG00000004930.3"/>
</dbReference>
<evidence type="ECO:0000256" key="3">
    <source>
        <dbReference type="ARBA" id="ARBA00023180"/>
    </source>
</evidence>
<dbReference type="HOGENOM" id="CLU_024555_7_0_1"/>
<keyword evidence="2" id="KW-1015">Disulfide bond</keyword>
<dbReference type="InterPro" id="IPR036179">
    <property type="entry name" value="Ig-like_dom_sf"/>
</dbReference>
<name>H2SHA3_TAKRU</name>
<reference evidence="7" key="2">
    <citation type="submission" date="2025-08" db="UniProtKB">
        <authorList>
            <consortium name="Ensembl"/>
        </authorList>
    </citation>
    <scope>IDENTIFICATION</scope>
</reference>
<dbReference type="GeneTree" id="ENSGT00940000169015"/>
<dbReference type="InterPro" id="IPR003599">
    <property type="entry name" value="Ig_sub"/>
</dbReference>
<dbReference type="PANTHER" id="PTHR44337:SF16">
    <property type="entry name" value="CARCINOEMBRYONIC ANTIGEN-RELATED CELL ADHESION MOLECULE 20-LIKE-RELATED"/>
    <property type="match status" value="1"/>
</dbReference>
<dbReference type="PANTHER" id="PTHR44337">
    <property type="entry name" value="CARCINOEMBRYONIC ANTIGEN-RELATED CELL ADHESION MOLECULE 8"/>
    <property type="match status" value="1"/>
</dbReference>
<dbReference type="PROSITE" id="PS50835">
    <property type="entry name" value="IG_LIKE"/>
    <property type="match status" value="1"/>
</dbReference>
<evidence type="ECO:0000313" key="8">
    <source>
        <dbReference type="Proteomes" id="UP000005226"/>
    </source>
</evidence>
<dbReference type="Pfam" id="PF07686">
    <property type="entry name" value="V-set"/>
    <property type="match status" value="1"/>
</dbReference>
<feature type="signal peptide" evidence="5">
    <location>
        <begin position="1"/>
        <end position="21"/>
    </location>
</feature>
<evidence type="ECO:0000256" key="5">
    <source>
        <dbReference type="SAM" id="SignalP"/>
    </source>
</evidence>
<sequence>MKHTFLRAALLFIHASGFCSAAGIITGEDVRGVKGESVTFATSLEPSAESFLALTWSFNRTTNIITSTSTDVVGKGYESRIALNKQTGSLVLSNLTEEDSGEYELTIFPYGGQQLQGSATLKVLTLVSKPSVSCPDPVLIEGQSVKLTCDADSFVSRVWTKDGKAVVSGDRFSFHDGNRLYFKVFYFSSYWCRLIADGPEKVNLTSPLQGYYAEGSEVVLTCSASSRPAASFHWFHNGAVHPGTGAELRLMDIQMNQSGNYSCQAFNNRTLRYEASQSAAVNVLGRLGRKW</sequence>
<accession>H2SHA3</accession>
<dbReference type="SUPFAM" id="SSF48726">
    <property type="entry name" value="Immunoglobulin"/>
    <property type="match status" value="3"/>
</dbReference>
<evidence type="ECO:0000256" key="4">
    <source>
        <dbReference type="ARBA" id="ARBA00023319"/>
    </source>
</evidence>
<reference evidence="7 8" key="1">
    <citation type="journal article" date="2011" name="Genome Biol. Evol.">
        <title>Integration of the genetic map and genome assembly of fugu facilitates insights into distinct features of genome evolution in teleosts and mammals.</title>
        <authorList>
            <person name="Kai W."/>
            <person name="Kikuchi K."/>
            <person name="Tohari S."/>
            <person name="Chew A.K."/>
            <person name="Tay A."/>
            <person name="Fujiwara A."/>
            <person name="Hosoya S."/>
            <person name="Suetake H."/>
            <person name="Naruse K."/>
            <person name="Brenner S."/>
            <person name="Suzuki Y."/>
            <person name="Venkatesh B."/>
        </authorList>
    </citation>
    <scope>NUCLEOTIDE SEQUENCE [LARGE SCALE GENOMIC DNA]</scope>
</reference>
<proteinExistence type="predicted"/>
<evidence type="ECO:0000256" key="2">
    <source>
        <dbReference type="ARBA" id="ARBA00023157"/>
    </source>
</evidence>
<dbReference type="SMART" id="SM00409">
    <property type="entry name" value="IG"/>
    <property type="match status" value="2"/>
</dbReference>
<keyword evidence="1 5" id="KW-0732">Signal</keyword>
<protein>
    <recommendedName>
        <fullName evidence="6">Ig-like domain-containing protein</fullName>
    </recommendedName>
</protein>